<dbReference type="Pfam" id="PF04003">
    <property type="entry name" value="Utp12"/>
    <property type="match status" value="1"/>
</dbReference>
<dbReference type="GO" id="GO:0005730">
    <property type="term" value="C:nucleolus"/>
    <property type="evidence" value="ECO:0007669"/>
    <property type="project" value="TreeGrafter"/>
</dbReference>
<comment type="subcellular location">
    <subcellularLocation>
        <location evidence="1">Nucleus</location>
    </subcellularLocation>
</comment>
<dbReference type="OrthoDB" id="30195at2759"/>
<organism evidence="6 7">
    <name type="scientific">Patellaria atrata CBS 101060</name>
    <dbReference type="NCBI Taxonomy" id="1346257"/>
    <lineage>
        <taxon>Eukaryota</taxon>
        <taxon>Fungi</taxon>
        <taxon>Dikarya</taxon>
        <taxon>Ascomycota</taxon>
        <taxon>Pezizomycotina</taxon>
        <taxon>Dothideomycetes</taxon>
        <taxon>Dothideomycetes incertae sedis</taxon>
        <taxon>Patellariales</taxon>
        <taxon>Patellariaceae</taxon>
        <taxon>Patellaria</taxon>
    </lineage>
</organism>
<dbReference type="AlphaFoldDB" id="A0A9P4SB95"/>
<reference evidence="6" key="1">
    <citation type="journal article" date="2020" name="Stud. Mycol.">
        <title>101 Dothideomycetes genomes: a test case for predicting lifestyles and emergence of pathogens.</title>
        <authorList>
            <person name="Haridas S."/>
            <person name="Albert R."/>
            <person name="Binder M."/>
            <person name="Bloem J."/>
            <person name="Labutti K."/>
            <person name="Salamov A."/>
            <person name="Andreopoulos B."/>
            <person name="Baker S."/>
            <person name="Barry K."/>
            <person name="Bills G."/>
            <person name="Bluhm B."/>
            <person name="Cannon C."/>
            <person name="Castanera R."/>
            <person name="Culley D."/>
            <person name="Daum C."/>
            <person name="Ezra D."/>
            <person name="Gonzalez J."/>
            <person name="Henrissat B."/>
            <person name="Kuo A."/>
            <person name="Liang C."/>
            <person name="Lipzen A."/>
            <person name="Lutzoni F."/>
            <person name="Magnuson J."/>
            <person name="Mondo S."/>
            <person name="Nolan M."/>
            <person name="Ohm R."/>
            <person name="Pangilinan J."/>
            <person name="Park H.-J."/>
            <person name="Ramirez L."/>
            <person name="Alfaro M."/>
            <person name="Sun H."/>
            <person name="Tritt A."/>
            <person name="Yoshinaga Y."/>
            <person name="Zwiers L.-H."/>
            <person name="Turgeon B."/>
            <person name="Goodwin S."/>
            <person name="Spatafora J."/>
            <person name="Crous P."/>
            <person name="Grigoriev I."/>
        </authorList>
    </citation>
    <scope>NUCLEOTIDE SEQUENCE</scope>
    <source>
        <strain evidence="6">CBS 101060</strain>
    </source>
</reference>
<gene>
    <name evidence="6" type="ORF">M501DRAFT_1002930</name>
</gene>
<evidence type="ECO:0000313" key="7">
    <source>
        <dbReference type="Proteomes" id="UP000799429"/>
    </source>
</evidence>
<dbReference type="InterPro" id="IPR052414">
    <property type="entry name" value="U3_snoRNA-assoc_WDR"/>
</dbReference>
<proteinExistence type="inferred from homology"/>
<evidence type="ECO:0000256" key="3">
    <source>
        <dbReference type="ARBA" id="ARBA00038335"/>
    </source>
</evidence>
<feature type="compositionally biased region" description="Acidic residues" evidence="4">
    <location>
        <begin position="360"/>
        <end position="371"/>
    </location>
</feature>
<feature type="compositionally biased region" description="Acidic residues" evidence="4">
    <location>
        <begin position="419"/>
        <end position="474"/>
    </location>
</feature>
<comment type="caution">
    <text evidence="6">The sequence shown here is derived from an EMBL/GenBank/DDBJ whole genome shotgun (WGS) entry which is preliminary data.</text>
</comment>
<feature type="compositionally biased region" description="Basic and acidic residues" evidence="4">
    <location>
        <begin position="62"/>
        <end position="74"/>
    </location>
</feature>
<feature type="domain" description="Small-subunit processome Utp12" evidence="5">
    <location>
        <begin position="229"/>
        <end position="331"/>
    </location>
</feature>
<feature type="region of interest" description="Disordered" evidence="4">
    <location>
        <begin position="359"/>
        <end position="491"/>
    </location>
</feature>
<feature type="region of interest" description="Disordered" evidence="4">
    <location>
        <begin position="1"/>
        <end position="164"/>
    </location>
</feature>
<keyword evidence="2" id="KW-0539">Nucleus</keyword>
<evidence type="ECO:0000256" key="1">
    <source>
        <dbReference type="ARBA" id="ARBA00004123"/>
    </source>
</evidence>
<evidence type="ECO:0000256" key="2">
    <source>
        <dbReference type="ARBA" id="ARBA00023242"/>
    </source>
</evidence>
<keyword evidence="7" id="KW-1185">Reference proteome</keyword>
<dbReference type="Proteomes" id="UP000799429">
    <property type="component" value="Unassembled WGS sequence"/>
</dbReference>
<protein>
    <submittedName>
        <fullName evidence="6">NUC189-domain-containing protein</fullName>
    </submittedName>
</protein>
<dbReference type="GO" id="GO:0000462">
    <property type="term" value="P:maturation of SSU-rRNA from tricistronic rRNA transcript (SSU-rRNA, 5.8S rRNA, LSU-rRNA)"/>
    <property type="evidence" value="ECO:0007669"/>
    <property type="project" value="TreeGrafter"/>
</dbReference>
<evidence type="ECO:0000259" key="5">
    <source>
        <dbReference type="Pfam" id="PF04003"/>
    </source>
</evidence>
<comment type="similarity">
    <text evidence="3">Belongs to the UTP5 family.</text>
</comment>
<evidence type="ECO:0000256" key="4">
    <source>
        <dbReference type="SAM" id="MobiDB-lite"/>
    </source>
</evidence>
<feature type="compositionally biased region" description="Acidic residues" evidence="4">
    <location>
        <begin position="106"/>
        <end position="120"/>
    </location>
</feature>
<evidence type="ECO:0000313" key="6">
    <source>
        <dbReference type="EMBL" id="KAF2839506.1"/>
    </source>
</evidence>
<sequence length="491" mass="53087">MPASTPSKTRKSEASAKASQPPTKRARHSLGKNRDVENNGLKSLISEEGDGRRLKAVMVNGVKDKQKSKVDESRSIVGSGLSNGDVDMKDAGKGGRPDIVEISSDSSEDDDSDLEDDQDVEQDKVPLLNGDSKSQAANVPSPPDTPMADIEDSKAGTEEQKDEDAVIEEPSFGELLQAHAPNPIDVDASLVGPASHNQHLVPASGNRVLSAPSVNSLGTVLTQALRTSDNQLLESCFEMTNLDSVRSTIERLSSTLVSSLLNKIAERLHRRPGRAGHLMVWIQWSLVCHGGYLATQPDVVRTLSHLNRVIIERSNGLQPLLSLKGKMDMLSAQLDLRKKMQRSAAFNNEDDEGVIYVEGQEVDETDSDAVEDVNIKPTPQKSNKRNKALDFEVGESGESSAEGEDMPTTINGLGGSSDVSDEEDNDDDDDGDEDLLDDEAESTDDDDSDEIADTDDQDEDEISEGEDVESEDEAPPPKRSTTALRSGFGRR</sequence>
<feature type="compositionally biased region" description="Basic and acidic residues" evidence="4">
    <location>
        <begin position="86"/>
        <end position="99"/>
    </location>
</feature>
<accession>A0A9P4SB95</accession>
<dbReference type="PANTHER" id="PTHR44267">
    <property type="entry name" value="WD REPEAT-CONTAINING PROTEIN 43"/>
    <property type="match status" value="1"/>
</dbReference>
<name>A0A9P4SB95_9PEZI</name>
<dbReference type="PANTHER" id="PTHR44267:SF1">
    <property type="entry name" value="WD REPEAT-CONTAINING PROTEIN 43"/>
    <property type="match status" value="1"/>
</dbReference>
<dbReference type="InterPro" id="IPR007148">
    <property type="entry name" value="SSU_processome_Utp12"/>
</dbReference>
<dbReference type="EMBL" id="MU006094">
    <property type="protein sequence ID" value="KAF2839506.1"/>
    <property type="molecule type" value="Genomic_DNA"/>
</dbReference>